<dbReference type="AlphaFoldDB" id="A0A0C9THI9"/>
<proteinExistence type="predicted"/>
<feature type="non-terminal residue" evidence="1">
    <location>
        <position position="80"/>
    </location>
</feature>
<sequence>SSLPKAARANFNDSPELAGGFTLWLTTQTEKTDFLRGRFVNSNWDVNDLLARKDEIVEKGLLWTSVRGQEQGTKLGPSYW</sequence>
<organism evidence="1 2">
    <name type="scientific">Sphaerobolus stellatus (strain SS14)</name>
    <dbReference type="NCBI Taxonomy" id="990650"/>
    <lineage>
        <taxon>Eukaryota</taxon>
        <taxon>Fungi</taxon>
        <taxon>Dikarya</taxon>
        <taxon>Basidiomycota</taxon>
        <taxon>Agaricomycotina</taxon>
        <taxon>Agaricomycetes</taxon>
        <taxon>Phallomycetidae</taxon>
        <taxon>Geastrales</taxon>
        <taxon>Sphaerobolaceae</taxon>
        <taxon>Sphaerobolus</taxon>
    </lineage>
</organism>
<keyword evidence="2" id="KW-1185">Reference proteome</keyword>
<dbReference type="HOGENOM" id="CLU_196413_0_0_1"/>
<reference evidence="1 2" key="1">
    <citation type="submission" date="2014-06" db="EMBL/GenBank/DDBJ databases">
        <title>Evolutionary Origins and Diversification of the Mycorrhizal Mutualists.</title>
        <authorList>
            <consortium name="DOE Joint Genome Institute"/>
            <consortium name="Mycorrhizal Genomics Consortium"/>
            <person name="Kohler A."/>
            <person name="Kuo A."/>
            <person name="Nagy L.G."/>
            <person name="Floudas D."/>
            <person name="Copeland A."/>
            <person name="Barry K.W."/>
            <person name="Cichocki N."/>
            <person name="Veneault-Fourrey C."/>
            <person name="LaButti K."/>
            <person name="Lindquist E.A."/>
            <person name="Lipzen A."/>
            <person name="Lundell T."/>
            <person name="Morin E."/>
            <person name="Murat C."/>
            <person name="Riley R."/>
            <person name="Ohm R."/>
            <person name="Sun H."/>
            <person name="Tunlid A."/>
            <person name="Henrissat B."/>
            <person name="Grigoriev I.V."/>
            <person name="Hibbett D.S."/>
            <person name="Martin F."/>
        </authorList>
    </citation>
    <scope>NUCLEOTIDE SEQUENCE [LARGE SCALE GENOMIC DNA]</scope>
    <source>
        <strain evidence="1 2">SS14</strain>
    </source>
</reference>
<gene>
    <name evidence="1" type="ORF">M422DRAFT_269723</name>
</gene>
<name>A0A0C9THI9_SPHS4</name>
<dbReference type="EMBL" id="KN837294">
    <property type="protein sequence ID" value="KIJ28938.1"/>
    <property type="molecule type" value="Genomic_DNA"/>
</dbReference>
<dbReference type="Proteomes" id="UP000054279">
    <property type="component" value="Unassembled WGS sequence"/>
</dbReference>
<dbReference type="OrthoDB" id="1933717at2759"/>
<accession>A0A0C9THI9</accession>
<evidence type="ECO:0000313" key="2">
    <source>
        <dbReference type="Proteomes" id="UP000054279"/>
    </source>
</evidence>
<evidence type="ECO:0000313" key="1">
    <source>
        <dbReference type="EMBL" id="KIJ28938.1"/>
    </source>
</evidence>
<protein>
    <submittedName>
        <fullName evidence="1">Uncharacterized protein</fullName>
    </submittedName>
</protein>